<evidence type="ECO:0000313" key="2">
    <source>
        <dbReference type="EMBL" id="TNN36247.1"/>
    </source>
</evidence>
<accession>A0A4Z2F522</accession>
<feature type="region of interest" description="Disordered" evidence="1">
    <location>
        <begin position="19"/>
        <end position="60"/>
    </location>
</feature>
<comment type="caution">
    <text evidence="2">The sequence shown here is derived from an EMBL/GenBank/DDBJ whole genome shotgun (WGS) entry which is preliminary data.</text>
</comment>
<keyword evidence="3" id="KW-1185">Reference proteome</keyword>
<organism evidence="2 3">
    <name type="scientific">Liparis tanakae</name>
    <name type="common">Tanaka's snailfish</name>
    <dbReference type="NCBI Taxonomy" id="230148"/>
    <lineage>
        <taxon>Eukaryota</taxon>
        <taxon>Metazoa</taxon>
        <taxon>Chordata</taxon>
        <taxon>Craniata</taxon>
        <taxon>Vertebrata</taxon>
        <taxon>Euteleostomi</taxon>
        <taxon>Actinopterygii</taxon>
        <taxon>Neopterygii</taxon>
        <taxon>Teleostei</taxon>
        <taxon>Neoteleostei</taxon>
        <taxon>Acanthomorphata</taxon>
        <taxon>Eupercaria</taxon>
        <taxon>Perciformes</taxon>
        <taxon>Cottioidei</taxon>
        <taxon>Cottales</taxon>
        <taxon>Liparidae</taxon>
        <taxon>Liparis</taxon>
    </lineage>
</organism>
<evidence type="ECO:0000256" key="1">
    <source>
        <dbReference type="SAM" id="MobiDB-lite"/>
    </source>
</evidence>
<evidence type="ECO:0000313" key="3">
    <source>
        <dbReference type="Proteomes" id="UP000314294"/>
    </source>
</evidence>
<dbReference type="Proteomes" id="UP000314294">
    <property type="component" value="Unassembled WGS sequence"/>
</dbReference>
<proteinExistence type="predicted"/>
<gene>
    <name evidence="2" type="ORF">EYF80_053580</name>
</gene>
<dbReference type="EMBL" id="SRLO01001641">
    <property type="protein sequence ID" value="TNN36247.1"/>
    <property type="molecule type" value="Genomic_DNA"/>
</dbReference>
<feature type="compositionally biased region" description="Low complexity" evidence="1">
    <location>
        <begin position="19"/>
        <end position="43"/>
    </location>
</feature>
<sequence>MFPFLVSFPCRTDACSSGRVTTRRGTPGRPNCSTSSTTWSGTSAGPSRATSWPCLEETTR</sequence>
<name>A0A4Z2F522_9TELE</name>
<protein>
    <submittedName>
        <fullName evidence="2">Uncharacterized protein</fullName>
    </submittedName>
</protein>
<dbReference type="AlphaFoldDB" id="A0A4Z2F522"/>
<reference evidence="2 3" key="1">
    <citation type="submission" date="2019-03" db="EMBL/GenBank/DDBJ databases">
        <title>First draft genome of Liparis tanakae, snailfish: a comprehensive survey of snailfish specific genes.</title>
        <authorList>
            <person name="Kim W."/>
            <person name="Song I."/>
            <person name="Jeong J.-H."/>
            <person name="Kim D."/>
            <person name="Kim S."/>
            <person name="Ryu S."/>
            <person name="Song J.Y."/>
            <person name="Lee S.K."/>
        </authorList>
    </citation>
    <scope>NUCLEOTIDE SEQUENCE [LARGE SCALE GENOMIC DNA]</scope>
    <source>
        <tissue evidence="2">Muscle</tissue>
    </source>
</reference>